<dbReference type="InterPro" id="IPR036812">
    <property type="entry name" value="NAD(P)_OxRdtase_dom_sf"/>
</dbReference>
<dbReference type="GO" id="GO:0016491">
    <property type="term" value="F:oxidoreductase activity"/>
    <property type="evidence" value="ECO:0007669"/>
    <property type="project" value="InterPro"/>
</dbReference>
<keyword evidence="3" id="KW-1185">Reference proteome</keyword>
<evidence type="ECO:0000313" key="3">
    <source>
        <dbReference type="Proteomes" id="UP000039324"/>
    </source>
</evidence>
<dbReference type="CDD" id="cd19071">
    <property type="entry name" value="AKR_AKR1-5-like"/>
    <property type="match status" value="1"/>
</dbReference>
<dbReference type="InterPro" id="IPR023210">
    <property type="entry name" value="NADP_OxRdtase_dom"/>
</dbReference>
<feature type="domain" description="NADP-dependent oxidoreductase" evidence="1">
    <location>
        <begin position="20"/>
        <end position="274"/>
    </location>
</feature>
<proteinExistence type="predicted"/>
<evidence type="ECO:0000313" key="2">
    <source>
        <dbReference type="EMBL" id="CEO99330.1"/>
    </source>
</evidence>
<dbReference type="PRINTS" id="PR00069">
    <property type="entry name" value="ALDKETRDTASE"/>
</dbReference>
<dbReference type="AlphaFoldDB" id="A0A0G4IVJ5"/>
<dbReference type="OrthoDB" id="416253at2759"/>
<dbReference type="EMBL" id="CDSF01000090">
    <property type="protein sequence ID" value="CEO99330.1"/>
    <property type="molecule type" value="Genomic_DNA"/>
</dbReference>
<evidence type="ECO:0000259" key="1">
    <source>
        <dbReference type="Pfam" id="PF00248"/>
    </source>
</evidence>
<accession>A0A0G4IVJ5</accession>
<dbReference type="SUPFAM" id="SSF51430">
    <property type="entry name" value="NAD(P)-linked oxidoreductase"/>
    <property type="match status" value="1"/>
</dbReference>
<dbReference type="Pfam" id="PF00248">
    <property type="entry name" value="Aldo_ket_red"/>
    <property type="match status" value="1"/>
</dbReference>
<protein>
    <recommendedName>
        <fullName evidence="1">NADP-dependent oxidoreductase domain-containing protein</fullName>
    </recommendedName>
</protein>
<dbReference type="STRING" id="37360.A0A0G4IVJ5"/>
<dbReference type="InterPro" id="IPR020471">
    <property type="entry name" value="AKR"/>
</dbReference>
<name>A0A0G4IVJ5_PLABS</name>
<organism evidence="2 3">
    <name type="scientific">Plasmodiophora brassicae</name>
    <name type="common">Clubroot disease agent</name>
    <dbReference type="NCBI Taxonomy" id="37360"/>
    <lineage>
        <taxon>Eukaryota</taxon>
        <taxon>Sar</taxon>
        <taxon>Rhizaria</taxon>
        <taxon>Endomyxa</taxon>
        <taxon>Phytomyxea</taxon>
        <taxon>Plasmodiophorida</taxon>
        <taxon>Plasmodiophoridae</taxon>
        <taxon>Plasmodiophora</taxon>
    </lineage>
</organism>
<dbReference type="PANTHER" id="PTHR43827:SF8">
    <property type="entry name" value="ALDO_KETO REDUCTASE FAMILY PROTEIN"/>
    <property type="match status" value="1"/>
</dbReference>
<dbReference type="InterPro" id="IPR018170">
    <property type="entry name" value="Aldo/ket_reductase_CS"/>
</dbReference>
<dbReference type="Proteomes" id="UP000039324">
    <property type="component" value="Unassembled WGS sequence"/>
</dbReference>
<dbReference type="OMA" id="FQSFWTL"/>
<dbReference type="Gene3D" id="3.20.20.100">
    <property type="entry name" value="NADP-dependent oxidoreductase domain"/>
    <property type="match status" value="1"/>
</dbReference>
<dbReference type="PANTHER" id="PTHR43827">
    <property type="entry name" value="2,5-DIKETO-D-GLUCONIC ACID REDUCTASE"/>
    <property type="match status" value="1"/>
</dbReference>
<reference evidence="2 3" key="1">
    <citation type="submission" date="2015-02" db="EMBL/GenBank/DDBJ databases">
        <authorList>
            <person name="Chooi Y.-H."/>
        </authorList>
    </citation>
    <scope>NUCLEOTIDE SEQUENCE [LARGE SCALE GENOMIC DNA]</scope>
    <source>
        <strain evidence="2">E3</strain>
    </source>
</reference>
<gene>
    <name evidence="2" type="ORF">PBRA_001236</name>
</gene>
<sequence length="282" mass="31357">MTGTAPMAMPPMLYGTAWKADRTSRLVVQAVLAGFRGIDTACQPKHYNEAGVGDALETLAKAHGIARESLYVQTKFTSLAGQDRTKPLPYDPNASLTDQVHQSVQTSLTNLRTTYLDGLNLHGPLPTHRETMEVWRAMEAVHQAGTAKSIGVSNFYSLGDFRSLVDDAVVKPAVLQNRFYADTGYDVELRRYCRHHGIVYQSFWSLTANPRLVHSDVVLAIAGKMKVTPEQVWFRFLIDLGIVPLSGTTNEQHMRDDVAVHKMGLAEDDTRRIATLFPPNFE</sequence>
<dbReference type="PROSITE" id="PS00062">
    <property type="entry name" value="ALDOKETO_REDUCTASE_2"/>
    <property type="match status" value="1"/>
</dbReference>